<dbReference type="Proteomes" id="UP001211907">
    <property type="component" value="Unassembled WGS sequence"/>
</dbReference>
<dbReference type="PANTHER" id="PTHR12922">
    <property type="entry name" value="UBIQUINONE BIOSYNTHESIS PROTEIN"/>
    <property type="match status" value="1"/>
</dbReference>
<keyword evidence="9" id="KW-1185">Reference proteome</keyword>
<evidence type="ECO:0000313" key="9">
    <source>
        <dbReference type="Proteomes" id="UP001211907"/>
    </source>
</evidence>
<dbReference type="PANTHER" id="PTHR12922:SF7">
    <property type="entry name" value="UBIQUINONE BIOSYNTHESIS PROTEIN COQ4 HOMOLOG, MITOCHONDRIAL"/>
    <property type="match status" value="1"/>
</dbReference>
<feature type="binding site" evidence="7">
    <location>
        <position position="124"/>
    </location>
    <ligand>
        <name>Zn(2+)</name>
        <dbReference type="ChEBI" id="CHEBI:29105"/>
    </ligand>
</feature>
<dbReference type="GO" id="GO:0031314">
    <property type="term" value="C:extrinsic component of mitochondrial inner membrane"/>
    <property type="evidence" value="ECO:0007669"/>
    <property type="project" value="UniProtKB-UniRule"/>
</dbReference>
<keyword evidence="7" id="KW-0479">Metal-binding</keyword>
<comment type="similarity">
    <text evidence="7">Belongs to the COQ4 family.</text>
</comment>
<dbReference type="GO" id="GO:0008270">
    <property type="term" value="F:zinc ion binding"/>
    <property type="evidence" value="ECO:0007669"/>
    <property type="project" value="UniProtKB-UniRule"/>
</dbReference>
<feature type="binding site" evidence="7">
    <location>
        <position position="120"/>
    </location>
    <ligand>
        <name>Zn(2+)</name>
        <dbReference type="ChEBI" id="CHEBI:29105"/>
    </ligand>
</feature>
<comment type="pathway">
    <text evidence="7">Cofactor biosynthesis; ubiquinone biosynthesis.</text>
</comment>
<name>A0AAD5T4J2_9FUNG</name>
<dbReference type="GO" id="GO:0120539">
    <property type="term" value="F:4-hydroxy-3-methoxy-5-polyprenylbenzoate decarboxylase activity"/>
    <property type="evidence" value="ECO:0007669"/>
    <property type="project" value="UniProtKB-EC"/>
</dbReference>
<keyword evidence="3 7" id="KW-0496">Mitochondrion</keyword>
<comment type="caution">
    <text evidence="8">The sequence shown here is derived from an EMBL/GenBank/DDBJ whole genome shotgun (WGS) entry which is preliminary data.</text>
</comment>
<evidence type="ECO:0000256" key="1">
    <source>
        <dbReference type="ARBA" id="ARBA00022688"/>
    </source>
</evidence>
<comment type="subunit">
    <text evidence="7">Component of a multi-subunit COQ enzyme complex, composed of at least COQ3, COQ4, COQ5, COQ6, COQ7 and COQ9.</text>
</comment>
<keyword evidence="5 7" id="KW-0456">Lyase</keyword>
<organism evidence="8 9">
    <name type="scientific">Physocladia obscura</name>
    <dbReference type="NCBI Taxonomy" id="109957"/>
    <lineage>
        <taxon>Eukaryota</taxon>
        <taxon>Fungi</taxon>
        <taxon>Fungi incertae sedis</taxon>
        <taxon>Chytridiomycota</taxon>
        <taxon>Chytridiomycota incertae sedis</taxon>
        <taxon>Chytridiomycetes</taxon>
        <taxon>Chytridiales</taxon>
        <taxon>Chytriomycetaceae</taxon>
        <taxon>Physocladia</taxon>
    </lineage>
</organism>
<dbReference type="InterPro" id="IPR027540">
    <property type="entry name" value="Coq4_euk"/>
</dbReference>
<comment type="subcellular location">
    <subcellularLocation>
        <location evidence="7">Mitochondrion inner membrane</location>
        <topology evidence="7">Peripheral membrane protein</topology>
        <orientation evidence="7">Matrix side</orientation>
    </subcellularLocation>
</comment>
<keyword evidence="8" id="KW-0830">Ubiquinone</keyword>
<keyword evidence="4 7" id="KW-0472">Membrane</keyword>
<protein>
    <recommendedName>
        <fullName evidence="6">4-hydroxy-3-methoxy-5-polyprenylbenzoate decarboxylase</fullName>
    </recommendedName>
</protein>
<comment type="function">
    <text evidence="7">Lyase that catalyzes the C1-decarboxylation of 4-hydroxy-3-methoxy-5-(all-trans-polyprenyl)benzoic acid into 2-methoxy-6-(all-trans-polyprenyl)phenol during ubiquinone biosynthesis.</text>
</comment>
<dbReference type="InterPro" id="IPR007715">
    <property type="entry name" value="Coq4"/>
</dbReference>
<evidence type="ECO:0000313" key="8">
    <source>
        <dbReference type="EMBL" id="KAJ3124609.1"/>
    </source>
</evidence>
<keyword evidence="1 7" id="KW-0831">Ubiquinone biosynthesis</keyword>
<keyword evidence="2 7" id="KW-0999">Mitochondrion inner membrane</keyword>
<evidence type="ECO:0000256" key="6">
    <source>
        <dbReference type="ARBA" id="ARBA00081568"/>
    </source>
</evidence>
<feature type="binding site" evidence="7">
    <location>
        <position position="121"/>
    </location>
    <ligand>
        <name>Zn(2+)</name>
        <dbReference type="ChEBI" id="CHEBI:29105"/>
    </ligand>
</feature>
<reference evidence="8" key="1">
    <citation type="submission" date="2020-05" db="EMBL/GenBank/DDBJ databases">
        <title>Phylogenomic resolution of chytrid fungi.</title>
        <authorList>
            <person name="Stajich J.E."/>
            <person name="Amses K."/>
            <person name="Simmons R."/>
            <person name="Seto K."/>
            <person name="Myers J."/>
            <person name="Bonds A."/>
            <person name="Quandt C.A."/>
            <person name="Barry K."/>
            <person name="Liu P."/>
            <person name="Grigoriev I."/>
            <person name="Longcore J.E."/>
            <person name="James T.Y."/>
        </authorList>
    </citation>
    <scope>NUCLEOTIDE SEQUENCE</scope>
    <source>
        <strain evidence="8">JEL0513</strain>
    </source>
</reference>
<comment type="cofactor">
    <cofactor evidence="7">
        <name>Zn(2+)</name>
        <dbReference type="ChEBI" id="CHEBI:29105"/>
    </cofactor>
</comment>
<sequence>MFAQLPMAIRAGFKALSNPSREDMVAALGELTGQFAVQSMRRRMVLDATGRRILRDRPLINTSTVSLDKLRSLPKNTLGRAYVNFLDNECVSPDTRTPVNHMPEADEELKYVMLRYRQVHDFFHVLTGLGTKLEEEIAVKWFELAQTGLPVALLSGVLGPLRLNSQDRKLLFSEHVPWLVQCGANSKFLMNLYYEEIFEENINDVRKNCGVFLPHGFIPQDALIKD</sequence>
<gene>
    <name evidence="7 8" type="primary">COQ4</name>
    <name evidence="8" type="ORF">HK100_011176</name>
</gene>
<evidence type="ECO:0000256" key="4">
    <source>
        <dbReference type="ARBA" id="ARBA00023136"/>
    </source>
</evidence>
<keyword evidence="7" id="KW-0862">Zinc</keyword>
<feature type="binding site" evidence="7">
    <location>
        <position position="136"/>
    </location>
    <ligand>
        <name>Zn(2+)</name>
        <dbReference type="ChEBI" id="CHEBI:29105"/>
    </ligand>
</feature>
<evidence type="ECO:0000256" key="7">
    <source>
        <dbReference type="HAMAP-Rule" id="MF_03111"/>
    </source>
</evidence>
<dbReference type="EMBL" id="JADGJH010000661">
    <property type="protein sequence ID" value="KAJ3124609.1"/>
    <property type="molecule type" value="Genomic_DNA"/>
</dbReference>
<proteinExistence type="inferred from homology"/>
<evidence type="ECO:0000256" key="3">
    <source>
        <dbReference type="ARBA" id="ARBA00023128"/>
    </source>
</evidence>
<dbReference type="Pfam" id="PF05019">
    <property type="entry name" value="Coq4"/>
    <property type="match status" value="1"/>
</dbReference>
<dbReference type="HAMAP" id="MF_03111">
    <property type="entry name" value="Coq4"/>
    <property type="match status" value="1"/>
</dbReference>
<evidence type="ECO:0000256" key="5">
    <source>
        <dbReference type="ARBA" id="ARBA00023239"/>
    </source>
</evidence>
<dbReference type="AlphaFoldDB" id="A0AAD5T4J2"/>
<comment type="catalytic activity">
    <reaction evidence="7">
        <text>a 4-hydroxy-3-methoxy-5-(all-trans-polyprenyl)benzoate + H(+) = a 2-methoxy-6-(all-trans-polyprenyl)phenol + CO2</text>
        <dbReference type="Rhea" id="RHEA:81179"/>
        <dbReference type="Rhea" id="RHEA-COMP:9551"/>
        <dbReference type="Rhea" id="RHEA-COMP:10931"/>
        <dbReference type="ChEBI" id="CHEBI:15378"/>
        <dbReference type="ChEBI" id="CHEBI:16526"/>
        <dbReference type="ChEBI" id="CHEBI:62731"/>
        <dbReference type="ChEBI" id="CHEBI:84443"/>
        <dbReference type="EC" id="4.1.1.130"/>
    </reaction>
</comment>
<accession>A0AAD5T4J2</accession>
<evidence type="ECO:0000256" key="2">
    <source>
        <dbReference type="ARBA" id="ARBA00022792"/>
    </source>
</evidence>